<keyword evidence="7" id="KW-1185">Reference proteome</keyword>
<organism evidence="6 7">
    <name type="scientific">Tengunoibacter tsumagoiensis</name>
    <dbReference type="NCBI Taxonomy" id="2014871"/>
    <lineage>
        <taxon>Bacteria</taxon>
        <taxon>Bacillati</taxon>
        <taxon>Chloroflexota</taxon>
        <taxon>Ktedonobacteria</taxon>
        <taxon>Ktedonobacterales</taxon>
        <taxon>Dictyobacteraceae</taxon>
        <taxon>Tengunoibacter</taxon>
    </lineage>
</organism>
<keyword evidence="5" id="KW-0811">Translocation</keyword>
<dbReference type="RefSeq" id="WP_126581471.1">
    <property type="nucleotide sequence ID" value="NZ_BIFR01000001.1"/>
</dbReference>
<feature type="transmembrane region" description="Helical" evidence="5">
    <location>
        <begin position="140"/>
        <end position="163"/>
    </location>
</feature>
<dbReference type="GO" id="GO:0033281">
    <property type="term" value="C:TAT protein transport complex"/>
    <property type="evidence" value="ECO:0007669"/>
    <property type="project" value="UniProtKB-UniRule"/>
</dbReference>
<keyword evidence="5" id="KW-1003">Cell membrane</keyword>
<keyword evidence="5" id="KW-0653">Protein transport</keyword>
<dbReference type="HAMAP" id="MF_00902">
    <property type="entry name" value="TatC"/>
    <property type="match status" value="1"/>
</dbReference>
<protein>
    <recommendedName>
        <fullName evidence="5">Sec-independent protein translocase protein TatC</fullName>
    </recommendedName>
</protein>
<dbReference type="NCBIfam" id="TIGR00945">
    <property type="entry name" value="tatC"/>
    <property type="match status" value="1"/>
</dbReference>
<dbReference type="PANTHER" id="PTHR30371:SF0">
    <property type="entry name" value="SEC-INDEPENDENT PROTEIN TRANSLOCASE PROTEIN TATC, CHLOROPLASTIC-RELATED"/>
    <property type="match status" value="1"/>
</dbReference>
<evidence type="ECO:0000256" key="5">
    <source>
        <dbReference type="HAMAP-Rule" id="MF_00902"/>
    </source>
</evidence>
<comment type="subcellular location">
    <subcellularLocation>
        <location evidence="5">Cell membrane</location>
        <topology evidence="5">Multi-pass membrane protein</topology>
    </subcellularLocation>
    <subcellularLocation>
        <location evidence="1">Membrane</location>
        <topology evidence="1">Multi-pass membrane protein</topology>
    </subcellularLocation>
</comment>
<evidence type="ECO:0000256" key="4">
    <source>
        <dbReference type="ARBA" id="ARBA00023136"/>
    </source>
</evidence>
<feature type="transmembrane region" description="Helical" evidence="5">
    <location>
        <begin position="46"/>
        <end position="63"/>
    </location>
</feature>
<dbReference type="OrthoDB" id="9777044at2"/>
<proteinExistence type="inferred from homology"/>
<comment type="function">
    <text evidence="5">Part of the twin-arginine translocation (Tat) system that transports large folded proteins containing a characteristic twin-arginine motif in their signal peptide across membranes.</text>
</comment>
<comment type="caution">
    <text evidence="6">The sequence shown here is derived from an EMBL/GenBank/DDBJ whole genome shotgun (WGS) entry which is preliminary data.</text>
</comment>
<dbReference type="GO" id="GO:0009977">
    <property type="term" value="F:proton motive force dependent protein transmembrane transporter activity"/>
    <property type="evidence" value="ECO:0007669"/>
    <property type="project" value="TreeGrafter"/>
</dbReference>
<gene>
    <name evidence="6" type="primary">tatC_2</name>
    <name evidence="5" type="synonym">tatC</name>
    <name evidence="6" type="ORF">KTT_38480</name>
</gene>
<feature type="transmembrane region" description="Helical" evidence="5">
    <location>
        <begin position="224"/>
        <end position="240"/>
    </location>
</feature>
<dbReference type="InterPro" id="IPR002033">
    <property type="entry name" value="TatC"/>
</dbReference>
<feature type="transmembrane region" description="Helical" evidence="5">
    <location>
        <begin position="183"/>
        <end position="212"/>
    </location>
</feature>
<evidence type="ECO:0000313" key="7">
    <source>
        <dbReference type="Proteomes" id="UP000287352"/>
    </source>
</evidence>
<keyword evidence="5" id="KW-0813">Transport</keyword>
<evidence type="ECO:0000256" key="1">
    <source>
        <dbReference type="ARBA" id="ARBA00004141"/>
    </source>
</evidence>
<dbReference type="PRINTS" id="PR01840">
    <property type="entry name" value="TATCFAMILY"/>
</dbReference>
<dbReference type="AlphaFoldDB" id="A0A402A4J4"/>
<keyword evidence="4 5" id="KW-0472">Membrane</keyword>
<evidence type="ECO:0000313" key="6">
    <source>
        <dbReference type="EMBL" id="GCE13989.1"/>
    </source>
</evidence>
<comment type="subunit">
    <text evidence="5">Forms a complex with TatA.</text>
</comment>
<keyword evidence="2 5" id="KW-0812">Transmembrane</keyword>
<feature type="transmembrane region" description="Helical" evidence="5">
    <location>
        <begin position="98"/>
        <end position="119"/>
    </location>
</feature>
<keyword evidence="3 5" id="KW-1133">Transmembrane helix</keyword>
<evidence type="ECO:0000256" key="3">
    <source>
        <dbReference type="ARBA" id="ARBA00022989"/>
    </source>
</evidence>
<dbReference type="GO" id="GO:0043953">
    <property type="term" value="P:protein transport by the Tat complex"/>
    <property type="evidence" value="ECO:0007669"/>
    <property type="project" value="UniProtKB-UniRule"/>
</dbReference>
<dbReference type="EMBL" id="BIFR01000001">
    <property type="protein sequence ID" value="GCE13989.1"/>
    <property type="molecule type" value="Genomic_DNA"/>
</dbReference>
<dbReference type="PANTHER" id="PTHR30371">
    <property type="entry name" value="SEC-INDEPENDENT PROTEIN TRANSLOCASE PROTEIN TATC"/>
    <property type="match status" value="1"/>
</dbReference>
<dbReference type="Proteomes" id="UP000287352">
    <property type="component" value="Unassembled WGS sequence"/>
</dbReference>
<dbReference type="Pfam" id="PF00902">
    <property type="entry name" value="TatC"/>
    <property type="match status" value="1"/>
</dbReference>
<accession>A0A402A4J4</accession>
<sequence length="274" mass="30387">MATSNIGQQQTSPYDDYTDQERRLEAEMEASSMSLVDHLEELRWRIFKCLIALAIGGVIAFIFRDQIMNFLQGPLPSRANALRSAHGKLVVVGLTEGFTITLLVSLAAGTVLALPVLLYQTWAFIAPGLYDHEKKYAIPFIFIGLALFLAGSIVCYAILRFPIEWLISFSGSNFTELVTADNYFSFVAIFLLIFGIVFEMPLVLTFLAKVGLISEQTLRKKRSVAHVGMWLAACFLTPGADFYSPLILGVAMSILYELTIIIIHFTVKDAVVTA</sequence>
<reference evidence="7" key="1">
    <citation type="submission" date="2018-12" db="EMBL/GenBank/DDBJ databases">
        <title>Tengunoibacter tsumagoiensis gen. nov., sp. nov., Dictyobacter kobayashii sp. nov., D. alpinus sp. nov., and D. joshuensis sp. nov. and description of Dictyobacteraceae fam. nov. within the order Ktedonobacterales isolated from Tengu-no-mugimeshi.</title>
        <authorList>
            <person name="Wang C.M."/>
            <person name="Zheng Y."/>
            <person name="Sakai Y."/>
            <person name="Toyoda A."/>
            <person name="Minakuchi Y."/>
            <person name="Abe K."/>
            <person name="Yokota A."/>
            <person name="Yabe S."/>
        </authorList>
    </citation>
    <scope>NUCLEOTIDE SEQUENCE [LARGE SCALE GENOMIC DNA]</scope>
    <source>
        <strain evidence="7">Uno3</strain>
    </source>
</reference>
<dbReference type="GO" id="GO:0065002">
    <property type="term" value="P:intracellular protein transmembrane transport"/>
    <property type="evidence" value="ECO:0007669"/>
    <property type="project" value="TreeGrafter"/>
</dbReference>
<comment type="similarity">
    <text evidence="5">Belongs to the TatC family.</text>
</comment>
<evidence type="ECO:0000256" key="2">
    <source>
        <dbReference type="ARBA" id="ARBA00022692"/>
    </source>
</evidence>
<name>A0A402A4J4_9CHLR</name>
<feature type="transmembrane region" description="Helical" evidence="5">
    <location>
        <begin position="246"/>
        <end position="267"/>
    </location>
</feature>